<reference evidence="3" key="1">
    <citation type="submission" date="2023-03" db="EMBL/GenBank/DDBJ databases">
        <authorList>
            <person name="Steffen K."/>
            <person name="Cardenas P."/>
        </authorList>
    </citation>
    <scope>NUCLEOTIDE SEQUENCE</scope>
</reference>
<dbReference type="Pfam" id="PF00041">
    <property type="entry name" value="fn3"/>
    <property type="match status" value="1"/>
</dbReference>
<keyword evidence="4" id="KW-1185">Reference proteome</keyword>
<protein>
    <recommendedName>
        <fullName evidence="2">Fibronectin type-III domain-containing protein</fullName>
    </recommendedName>
</protein>
<dbReference type="AlphaFoldDB" id="A0AA35SKK9"/>
<accession>A0AA35SKK9</accession>
<keyword evidence="1" id="KW-1133">Transmembrane helix</keyword>
<dbReference type="InterPro" id="IPR036116">
    <property type="entry name" value="FN3_sf"/>
</dbReference>
<dbReference type="InterPro" id="IPR003961">
    <property type="entry name" value="FN3_dom"/>
</dbReference>
<dbReference type="SMART" id="SM00060">
    <property type="entry name" value="FN3"/>
    <property type="match status" value="1"/>
</dbReference>
<evidence type="ECO:0000313" key="4">
    <source>
        <dbReference type="Proteomes" id="UP001174909"/>
    </source>
</evidence>
<proteinExistence type="predicted"/>
<keyword evidence="1" id="KW-0472">Membrane</keyword>
<evidence type="ECO:0000259" key="2">
    <source>
        <dbReference type="PROSITE" id="PS50853"/>
    </source>
</evidence>
<organism evidence="3 4">
    <name type="scientific">Geodia barretti</name>
    <name type="common">Barrett's horny sponge</name>
    <dbReference type="NCBI Taxonomy" id="519541"/>
    <lineage>
        <taxon>Eukaryota</taxon>
        <taxon>Metazoa</taxon>
        <taxon>Porifera</taxon>
        <taxon>Demospongiae</taxon>
        <taxon>Heteroscleromorpha</taxon>
        <taxon>Tetractinellida</taxon>
        <taxon>Astrophorina</taxon>
        <taxon>Geodiidae</taxon>
        <taxon>Geodia</taxon>
    </lineage>
</organism>
<evidence type="ECO:0000313" key="3">
    <source>
        <dbReference type="EMBL" id="CAI8030336.1"/>
    </source>
</evidence>
<dbReference type="Gene3D" id="2.60.40.10">
    <property type="entry name" value="Immunoglobulins"/>
    <property type="match status" value="1"/>
</dbReference>
<keyword evidence="1" id="KW-0812">Transmembrane</keyword>
<sequence length="558" mass="60632">MHLSIIARAEYNGTIVKCLTLSWIGDQYIFETENATLNIQGILLAVFNMEVTYGATSVIISWTPPFSLDVTDVDPDIWYSVLVYNVTDENNPTAFPCTGCINITETHYTFTPDYLSPCHVYLITVIPFNGAGQGESSPNVTVSKPPSISFFRTNLKAVFDVVNVTFQVCGDVEQICGYILHGVTGLDNEAVQFNVSNLGDERHLVYTLPENEYFSIFFEVFTTAGAMNVSFDNFSTYDVQSLSMEEERGGGRGGAKVRGGFVSGSQAAGCLVILQGPPTFPDIFRALLRTQSQDIVSTTVPVPPSTYTVYGYDVEENDLPYTMPAVVLENQTIINSGIDVMESVKASKILKSGNISRSGSTVVIDCQFSEVSPQTASCVLVYREYGTPLLTVVDMPHLLHFPVSLAVHSPENYTFALFGKHPVTGMEEQPLLTLKLSDVTDKKEETVNGKSNVENSQTEVVVISTGAAVVGCVLGCGSAVLVLVVVKHCHRRSKSRNATNAGAARQMRSMPVYDEVVLPPTTSSSAIPTEPNTAYVTTTMSRNNNITTDHNVAYAAPL</sequence>
<feature type="transmembrane region" description="Helical" evidence="1">
    <location>
        <begin position="460"/>
        <end position="486"/>
    </location>
</feature>
<comment type="caution">
    <text evidence="3">The sequence shown here is derived from an EMBL/GenBank/DDBJ whole genome shotgun (WGS) entry which is preliminary data.</text>
</comment>
<name>A0AA35SKK9_GEOBA</name>
<dbReference type="InterPro" id="IPR013783">
    <property type="entry name" value="Ig-like_fold"/>
</dbReference>
<dbReference type="EMBL" id="CASHTH010002471">
    <property type="protein sequence ID" value="CAI8030336.1"/>
    <property type="molecule type" value="Genomic_DNA"/>
</dbReference>
<gene>
    <name evidence="3" type="ORF">GBAR_LOCUS17199</name>
</gene>
<evidence type="ECO:0000256" key="1">
    <source>
        <dbReference type="SAM" id="Phobius"/>
    </source>
</evidence>
<dbReference type="CDD" id="cd00063">
    <property type="entry name" value="FN3"/>
    <property type="match status" value="1"/>
</dbReference>
<feature type="domain" description="Fibronectin type-III" evidence="2">
    <location>
        <begin position="45"/>
        <end position="147"/>
    </location>
</feature>
<dbReference type="Proteomes" id="UP001174909">
    <property type="component" value="Unassembled WGS sequence"/>
</dbReference>
<dbReference type="PROSITE" id="PS50853">
    <property type="entry name" value="FN3"/>
    <property type="match status" value="1"/>
</dbReference>
<dbReference type="SUPFAM" id="SSF49265">
    <property type="entry name" value="Fibronectin type III"/>
    <property type="match status" value="1"/>
</dbReference>